<dbReference type="AlphaFoldDB" id="A0A918HG34"/>
<comment type="caution">
    <text evidence="2">The sequence shown here is derived from an EMBL/GenBank/DDBJ whole genome shotgun (WGS) entry which is preliminary data.</text>
</comment>
<evidence type="ECO:0000313" key="2">
    <source>
        <dbReference type="EMBL" id="GGT58546.1"/>
    </source>
</evidence>
<organism evidence="2 3">
    <name type="scientific">Streptomyces purpureus</name>
    <dbReference type="NCBI Taxonomy" id="1951"/>
    <lineage>
        <taxon>Bacteria</taxon>
        <taxon>Bacillati</taxon>
        <taxon>Actinomycetota</taxon>
        <taxon>Actinomycetes</taxon>
        <taxon>Kitasatosporales</taxon>
        <taxon>Streptomycetaceae</taxon>
        <taxon>Streptomyces</taxon>
    </lineage>
</organism>
<sequence>MPKAYSTARLYGTAGSPPTGSAWITLDDLWEGIEPLLPKRERRFGYLGRKPVADRQVLCGILLVLHTGVQCLPQALGFRSGMTCWRRLRD</sequence>
<evidence type="ECO:0000313" key="3">
    <source>
        <dbReference type="Proteomes" id="UP000619486"/>
    </source>
</evidence>
<gene>
    <name evidence="2" type="ORF">GCM10014713_60110</name>
</gene>
<accession>A0A918HG34</accession>
<dbReference type="EMBL" id="BMQQ01000033">
    <property type="protein sequence ID" value="GGT58546.1"/>
    <property type="molecule type" value="Genomic_DNA"/>
</dbReference>
<feature type="domain" description="Insertion element IS402-like" evidence="1">
    <location>
        <begin position="27"/>
        <end position="89"/>
    </location>
</feature>
<proteinExistence type="predicted"/>
<dbReference type="Proteomes" id="UP000619486">
    <property type="component" value="Unassembled WGS sequence"/>
</dbReference>
<dbReference type="InterPro" id="IPR025161">
    <property type="entry name" value="IS402-like_dom"/>
</dbReference>
<evidence type="ECO:0000259" key="1">
    <source>
        <dbReference type="Pfam" id="PF13340"/>
    </source>
</evidence>
<dbReference type="Pfam" id="PF13340">
    <property type="entry name" value="DUF4096"/>
    <property type="match status" value="1"/>
</dbReference>
<keyword evidence="3" id="KW-1185">Reference proteome</keyword>
<protein>
    <recommendedName>
        <fullName evidence="1">Insertion element IS402-like domain-containing protein</fullName>
    </recommendedName>
</protein>
<reference evidence="2" key="1">
    <citation type="journal article" date="2014" name="Int. J. Syst. Evol. Microbiol.">
        <title>Complete genome sequence of Corynebacterium casei LMG S-19264T (=DSM 44701T), isolated from a smear-ripened cheese.</title>
        <authorList>
            <consortium name="US DOE Joint Genome Institute (JGI-PGF)"/>
            <person name="Walter F."/>
            <person name="Albersmeier A."/>
            <person name="Kalinowski J."/>
            <person name="Ruckert C."/>
        </authorList>
    </citation>
    <scope>NUCLEOTIDE SEQUENCE</scope>
    <source>
        <strain evidence="2">JCM 3172</strain>
    </source>
</reference>
<name>A0A918HG34_9ACTN</name>
<reference evidence="2" key="2">
    <citation type="submission" date="2020-09" db="EMBL/GenBank/DDBJ databases">
        <authorList>
            <person name="Sun Q."/>
            <person name="Ohkuma M."/>
        </authorList>
    </citation>
    <scope>NUCLEOTIDE SEQUENCE</scope>
    <source>
        <strain evidence="2">JCM 3172</strain>
    </source>
</reference>